<gene>
    <name evidence="2" type="ORF">CSAL01_03149</name>
</gene>
<organism evidence="2 3">
    <name type="scientific">Colletotrichum salicis</name>
    <dbReference type="NCBI Taxonomy" id="1209931"/>
    <lineage>
        <taxon>Eukaryota</taxon>
        <taxon>Fungi</taxon>
        <taxon>Dikarya</taxon>
        <taxon>Ascomycota</taxon>
        <taxon>Pezizomycotina</taxon>
        <taxon>Sordariomycetes</taxon>
        <taxon>Hypocreomycetidae</taxon>
        <taxon>Glomerellales</taxon>
        <taxon>Glomerellaceae</taxon>
        <taxon>Colletotrichum</taxon>
        <taxon>Colletotrichum acutatum species complex</taxon>
    </lineage>
</organism>
<evidence type="ECO:0000313" key="3">
    <source>
        <dbReference type="Proteomes" id="UP000070121"/>
    </source>
</evidence>
<evidence type="ECO:0000256" key="1">
    <source>
        <dbReference type="SAM" id="MobiDB-lite"/>
    </source>
</evidence>
<dbReference type="OrthoDB" id="2196114at2759"/>
<dbReference type="Proteomes" id="UP000070121">
    <property type="component" value="Unassembled WGS sequence"/>
</dbReference>
<dbReference type="SUPFAM" id="SSF57924">
    <property type="entry name" value="Inhibitor of apoptosis (IAP) repeat"/>
    <property type="match status" value="1"/>
</dbReference>
<comment type="caution">
    <text evidence="2">The sequence shown here is derived from an EMBL/GenBank/DDBJ whole genome shotgun (WGS) entry which is preliminary data.</text>
</comment>
<dbReference type="InterPro" id="IPR001370">
    <property type="entry name" value="BIR_rpt"/>
</dbReference>
<reference evidence="2 3" key="1">
    <citation type="submission" date="2014-02" db="EMBL/GenBank/DDBJ databases">
        <title>The genome sequence of Colletotrichum salicis CBS 607.94.</title>
        <authorList>
            <person name="Baroncelli R."/>
            <person name="Thon M.R."/>
        </authorList>
    </citation>
    <scope>NUCLEOTIDE SEQUENCE [LARGE SCALE GENOMIC DNA]</scope>
    <source>
        <strain evidence="2 3">CBS 607.94</strain>
    </source>
</reference>
<dbReference type="Pfam" id="PF00653">
    <property type="entry name" value="BIR"/>
    <property type="match status" value="1"/>
</dbReference>
<evidence type="ECO:0000313" key="2">
    <source>
        <dbReference type="EMBL" id="KXH66896.1"/>
    </source>
</evidence>
<dbReference type="PROSITE" id="PS50143">
    <property type="entry name" value="BIR_REPEAT_2"/>
    <property type="match status" value="1"/>
</dbReference>
<feature type="region of interest" description="Disordered" evidence="1">
    <location>
        <begin position="171"/>
        <end position="195"/>
    </location>
</feature>
<keyword evidence="3" id="KW-1185">Reference proteome</keyword>
<sequence>MDEFCVRLLSYFDRGMDGKPGRWPHSLLSAEDMAGAGFRLQGNQKEGSDIVVCDFCTMQAWAWERKDNPFAQHKGSASCEYVDSDMFREHHDKFLQKQSENKNTGDLMLTPPATPAKKCYKSRRKLRLSPIITIYNTMPTREADLEPIQDKKPVEIAVSTGQTKIVIQITDASKRGKPPASPLPQPSTLLTSWADTKRIRLE</sequence>
<dbReference type="AlphaFoldDB" id="A0A135V2J7"/>
<proteinExistence type="predicted"/>
<dbReference type="Gene3D" id="1.10.1170.10">
    <property type="entry name" value="Inhibitor Of Apoptosis Protein (2mihbC-IAP-1), Chain A"/>
    <property type="match status" value="1"/>
</dbReference>
<dbReference type="SMART" id="SM00238">
    <property type="entry name" value="BIR"/>
    <property type="match status" value="1"/>
</dbReference>
<name>A0A135V2J7_9PEZI</name>
<protein>
    <submittedName>
        <fullName evidence="2">Uncharacterized protein</fullName>
    </submittedName>
</protein>
<dbReference type="EMBL" id="JFFI01000577">
    <property type="protein sequence ID" value="KXH66896.1"/>
    <property type="molecule type" value="Genomic_DNA"/>
</dbReference>
<dbReference type="STRING" id="1209931.A0A135V2J7"/>
<accession>A0A135V2J7</accession>